<reference evidence="2" key="1">
    <citation type="submission" date="2016-01" db="EMBL/GenBank/DDBJ databases">
        <authorList>
            <person name="Husnik F."/>
        </authorList>
    </citation>
    <scope>NUCLEOTIDE SEQUENCE [LARGE SCALE GENOMIC DNA]</scope>
</reference>
<keyword evidence="2" id="KW-1185">Reference proteome</keyword>
<dbReference type="EMBL" id="LN999833">
    <property type="protein sequence ID" value="CUX96706.1"/>
    <property type="molecule type" value="Genomic_DNA"/>
</dbReference>
<dbReference type="Proteomes" id="UP000095322">
    <property type="component" value="Chromosome I"/>
</dbReference>
<proteinExistence type="predicted"/>
<sequence>MKYNINIAEISAVDNARGKIFFIYITKDIHLHI</sequence>
<evidence type="ECO:0000313" key="1">
    <source>
        <dbReference type="EMBL" id="CUX96706.1"/>
    </source>
</evidence>
<evidence type="ECO:0000313" key="2">
    <source>
        <dbReference type="Proteomes" id="UP000095322"/>
    </source>
</evidence>
<name>A0A143WSA8_9ENTR</name>
<gene>
    <name evidence="1" type="ORF">MHIR_DE00433</name>
</gene>
<protein>
    <submittedName>
        <fullName evidence="1">Uncharacterized protein</fullName>
    </submittedName>
</protein>
<dbReference type="AlphaFoldDB" id="A0A143WSA8"/>
<organism evidence="1 2">
    <name type="scientific">Candidatus Doolittlea endobia</name>
    <dbReference type="NCBI Taxonomy" id="1778262"/>
    <lineage>
        <taxon>Bacteria</taxon>
        <taxon>Pseudomonadati</taxon>
        <taxon>Pseudomonadota</taxon>
        <taxon>Gammaproteobacteria</taxon>
        <taxon>Enterobacterales</taxon>
        <taxon>Enterobacteriaceae</taxon>
        <taxon>Candidatus Doolittlea</taxon>
    </lineage>
</organism>
<dbReference type="KEGG" id="den:MHIR_DE00433"/>
<accession>A0A143WSA8</accession>